<dbReference type="InterPro" id="IPR050508">
    <property type="entry name" value="Methyltransf_Superfamily"/>
</dbReference>
<dbReference type="InterPro" id="IPR013216">
    <property type="entry name" value="Methyltransf_11"/>
</dbReference>
<gene>
    <name evidence="2" type="primary">ubiE_1</name>
    <name evidence="2" type="ORF">LzC2_00390</name>
</gene>
<dbReference type="InterPro" id="IPR029063">
    <property type="entry name" value="SAM-dependent_MTases_sf"/>
</dbReference>
<dbReference type="PANTHER" id="PTHR42912">
    <property type="entry name" value="METHYLTRANSFERASE"/>
    <property type="match status" value="1"/>
</dbReference>
<reference evidence="2 3" key="1">
    <citation type="journal article" date="2020" name="Syst. Appl. Microbiol.">
        <title>Alienimonas chondri sp. nov., a novel planctomycete isolated from the biofilm of the red alga Chondrus crispus.</title>
        <authorList>
            <person name="Vitorino I."/>
            <person name="Albuquerque L."/>
            <person name="Wiegand S."/>
            <person name="Kallscheuer N."/>
            <person name="da Costa M.S."/>
            <person name="Lobo-da-Cunha A."/>
            <person name="Jogler C."/>
            <person name="Lage O.M."/>
        </authorList>
    </citation>
    <scope>NUCLEOTIDE SEQUENCE [LARGE SCALE GENOMIC DNA]</scope>
    <source>
        <strain evidence="2 3">LzC2</strain>
    </source>
</reference>
<dbReference type="CDD" id="cd02440">
    <property type="entry name" value="AdoMet_MTases"/>
    <property type="match status" value="1"/>
</dbReference>
<keyword evidence="2" id="KW-0830">Ubiquinone</keyword>
<dbReference type="SUPFAM" id="SSF53335">
    <property type="entry name" value="S-adenosyl-L-methionine-dependent methyltransferases"/>
    <property type="match status" value="1"/>
</dbReference>
<dbReference type="Gene3D" id="3.40.50.150">
    <property type="entry name" value="Vaccinia Virus protein VP39"/>
    <property type="match status" value="1"/>
</dbReference>
<name>A0ABX1V7R6_9PLAN</name>
<evidence type="ECO:0000313" key="2">
    <source>
        <dbReference type="EMBL" id="NNJ23992.1"/>
    </source>
</evidence>
<dbReference type="Pfam" id="PF08241">
    <property type="entry name" value="Methyltransf_11"/>
    <property type="match status" value="1"/>
</dbReference>
<keyword evidence="2" id="KW-0808">Transferase</keyword>
<evidence type="ECO:0000259" key="1">
    <source>
        <dbReference type="Pfam" id="PF08241"/>
    </source>
</evidence>
<comment type="caution">
    <text evidence="2">The sequence shown here is derived from an EMBL/GenBank/DDBJ whole genome shotgun (WGS) entry which is preliminary data.</text>
</comment>
<accession>A0ABX1V7R6</accession>
<protein>
    <submittedName>
        <fullName evidence="2">Ubiquinone/menaquinone biosynthesis C-methyltransferase UbiE</fullName>
        <ecNumber evidence="2">2.1.1.163</ecNumber>
    </submittedName>
</protein>
<sequence>MERSEGQNRDLTRRLYDGPAGAVLALASAVSLHEPLIGQLLKAPPPGRGEERRPPRFDVTRFRDVLDVGSGAGQILGHLIREASPDARLTAFDLSKQMLRRSRRRMEARSVRHGHEPGYVAGDMLRMPFVDGAFDCVTAGWVLEHLPDPAPGLEEMARVLRPGGRLLLLCTADNVTGQWNSRTWKCRTYNPDELAAACAAAGLPWVRRHHLSPVHKALKFGGIIVECERVADEPSPPQPR</sequence>
<dbReference type="GO" id="GO:0032259">
    <property type="term" value="P:methylation"/>
    <property type="evidence" value="ECO:0007669"/>
    <property type="project" value="UniProtKB-KW"/>
</dbReference>
<dbReference type="Proteomes" id="UP000609651">
    <property type="component" value="Unassembled WGS sequence"/>
</dbReference>
<feature type="domain" description="Methyltransferase type 11" evidence="1">
    <location>
        <begin position="66"/>
        <end position="167"/>
    </location>
</feature>
<dbReference type="EC" id="2.1.1.163" evidence="2"/>
<dbReference type="RefSeq" id="WP_171182469.1">
    <property type="nucleotide sequence ID" value="NZ_WTPX01000001.1"/>
</dbReference>
<evidence type="ECO:0000313" key="3">
    <source>
        <dbReference type="Proteomes" id="UP000609651"/>
    </source>
</evidence>
<keyword evidence="3" id="KW-1185">Reference proteome</keyword>
<dbReference type="EMBL" id="WTPX01000001">
    <property type="protein sequence ID" value="NNJ23992.1"/>
    <property type="molecule type" value="Genomic_DNA"/>
</dbReference>
<dbReference type="GO" id="GO:0043770">
    <property type="term" value="F:demethylmenaquinone methyltransferase activity"/>
    <property type="evidence" value="ECO:0007669"/>
    <property type="project" value="UniProtKB-EC"/>
</dbReference>
<organism evidence="2 3">
    <name type="scientific">Alienimonas chondri</name>
    <dbReference type="NCBI Taxonomy" id="2681879"/>
    <lineage>
        <taxon>Bacteria</taxon>
        <taxon>Pseudomonadati</taxon>
        <taxon>Planctomycetota</taxon>
        <taxon>Planctomycetia</taxon>
        <taxon>Planctomycetales</taxon>
        <taxon>Planctomycetaceae</taxon>
        <taxon>Alienimonas</taxon>
    </lineage>
</organism>
<keyword evidence="2" id="KW-0489">Methyltransferase</keyword>
<proteinExistence type="predicted"/>